<reference evidence="1 2" key="1">
    <citation type="submission" date="2018-03" db="EMBL/GenBank/DDBJ databases">
        <title>The ancient ancestry and fast evolution of plastids.</title>
        <authorList>
            <person name="Moore K.R."/>
            <person name="Magnabosco C."/>
            <person name="Momper L."/>
            <person name="Gold D.A."/>
            <person name="Bosak T."/>
            <person name="Fournier G.P."/>
        </authorList>
    </citation>
    <scope>NUCLEOTIDE SEQUENCE [LARGE SCALE GENOMIC DNA]</scope>
    <source>
        <strain evidence="1 2">CCALA 037</strain>
    </source>
</reference>
<protein>
    <submittedName>
        <fullName evidence="1">Uncharacterized protein</fullName>
    </submittedName>
</protein>
<organism evidence="1 2">
    <name type="scientific">Chamaesiphon polymorphus CCALA 037</name>
    <dbReference type="NCBI Taxonomy" id="2107692"/>
    <lineage>
        <taxon>Bacteria</taxon>
        <taxon>Bacillati</taxon>
        <taxon>Cyanobacteriota</taxon>
        <taxon>Cyanophyceae</taxon>
        <taxon>Gomontiellales</taxon>
        <taxon>Chamaesiphonaceae</taxon>
        <taxon>Chamaesiphon</taxon>
    </lineage>
</organism>
<dbReference type="RefSeq" id="WP_106302697.1">
    <property type="nucleotide sequence ID" value="NZ_PVWO01000076.1"/>
</dbReference>
<sequence>MKQLILAIAVAVATNYPLVNMPVRAQTRSISLDEMTTVLATLVAVGNSCPQKYRSSGDAPLDSIVSAYGYNLDDFNPNGKYGKSMELKMARSIKFFKTNGTVKACTTMRNFIEQNLPELYSSNASDEKIKLANEATQQHYTCYSNMLQTGTGESKDCDDRFRQQLNQNGLCEYVSDRLRQRFCKNSSDADGKFK</sequence>
<gene>
    <name evidence="1" type="ORF">C7B77_08290</name>
</gene>
<comment type="caution">
    <text evidence="1">The sequence shown here is derived from an EMBL/GenBank/DDBJ whole genome shotgun (WGS) entry which is preliminary data.</text>
</comment>
<proteinExistence type="predicted"/>
<evidence type="ECO:0000313" key="1">
    <source>
        <dbReference type="EMBL" id="PSB57444.1"/>
    </source>
</evidence>
<dbReference type="Proteomes" id="UP000238937">
    <property type="component" value="Unassembled WGS sequence"/>
</dbReference>
<name>A0A2T1GI72_9CYAN</name>
<accession>A0A2T1GI72</accession>
<keyword evidence="2" id="KW-1185">Reference proteome</keyword>
<dbReference type="EMBL" id="PVWO01000076">
    <property type="protein sequence ID" value="PSB57444.1"/>
    <property type="molecule type" value="Genomic_DNA"/>
</dbReference>
<dbReference type="AlphaFoldDB" id="A0A2T1GI72"/>
<evidence type="ECO:0000313" key="2">
    <source>
        <dbReference type="Proteomes" id="UP000238937"/>
    </source>
</evidence>